<evidence type="ECO:0000256" key="7">
    <source>
        <dbReference type="ARBA" id="ARBA00022842"/>
    </source>
</evidence>
<keyword evidence="6" id="KW-0378">Hydrolase</keyword>
<dbReference type="InterPro" id="IPR036691">
    <property type="entry name" value="Endo/exonu/phosph_ase_sf"/>
</dbReference>
<feature type="domain" description="Endonuclease/exonuclease/phosphatase" evidence="9">
    <location>
        <begin position="32"/>
        <end position="335"/>
    </location>
</feature>
<dbReference type="PANTHER" id="PTHR15822">
    <property type="entry name" value="TRAF AND TNF RECEPTOR-ASSOCIATED PROTEIN"/>
    <property type="match status" value="1"/>
</dbReference>
<dbReference type="SUPFAM" id="SSF56219">
    <property type="entry name" value="DNase I-like"/>
    <property type="match status" value="1"/>
</dbReference>
<keyword evidence="5" id="KW-0227">DNA damage</keyword>
<dbReference type="InterPro" id="IPR051547">
    <property type="entry name" value="TDP2-like"/>
</dbReference>
<dbReference type="InterPro" id="IPR005135">
    <property type="entry name" value="Endo/exonuclease/phosphatase"/>
</dbReference>
<evidence type="ECO:0000256" key="8">
    <source>
        <dbReference type="ARBA" id="ARBA00023204"/>
    </source>
</evidence>
<dbReference type="GO" id="GO:0006281">
    <property type="term" value="P:DNA repair"/>
    <property type="evidence" value="ECO:0007669"/>
    <property type="project" value="UniProtKB-KW"/>
</dbReference>
<evidence type="ECO:0000313" key="11">
    <source>
        <dbReference type="Proteomes" id="UP000283063"/>
    </source>
</evidence>
<dbReference type="EMBL" id="CP033219">
    <property type="protein sequence ID" value="AZV77849.1"/>
    <property type="molecule type" value="Genomic_DNA"/>
</dbReference>
<dbReference type="Gene3D" id="3.60.10.10">
    <property type="entry name" value="Endonuclease/exonuclease/phosphatase"/>
    <property type="match status" value="1"/>
</dbReference>
<name>A0A3T0N1H8_9RHOB</name>
<reference evidence="10 11" key="1">
    <citation type="submission" date="2018-10" db="EMBL/GenBank/DDBJ databases">
        <title>Parasedimentitalea marina sp. nov., a psychrophilic bacterium isolated from deep seawater of the New Britain Trench.</title>
        <authorList>
            <person name="Cao J."/>
        </authorList>
    </citation>
    <scope>NUCLEOTIDE SEQUENCE [LARGE SCALE GENOMIC DNA]</scope>
    <source>
        <strain evidence="10 11">W43</strain>
    </source>
</reference>
<evidence type="ECO:0000256" key="5">
    <source>
        <dbReference type="ARBA" id="ARBA00022763"/>
    </source>
</evidence>
<evidence type="ECO:0000256" key="6">
    <source>
        <dbReference type="ARBA" id="ARBA00022801"/>
    </source>
</evidence>
<dbReference type="Pfam" id="PF03372">
    <property type="entry name" value="Exo_endo_phos"/>
    <property type="match status" value="1"/>
</dbReference>
<evidence type="ECO:0000256" key="3">
    <source>
        <dbReference type="ARBA" id="ARBA00022722"/>
    </source>
</evidence>
<dbReference type="GO" id="GO:0016787">
    <property type="term" value="F:hydrolase activity"/>
    <property type="evidence" value="ECO:0007669"/>
    <property type="project" value="UniProtKB-KW"/>
</dbReference>
<evidence type="ECO:0000313" key="10">
    <source>
        <dbReference type="EMBL" id="AZV77849.1"/>
    </source>
</evidence>
<keyword evidence="8" id="KW-0234">DNA repair</keyword>
<comment type="cofactor">
    <cofactor evidence="1">
        <name>Mn(2+)</name>
        <dbReference type="ChEBI" id="CHEBI:29035"/>
    </cofactor>
</comment>
<keyword evidence="7" id="KW-0460">Magnesium</keyword>
<accession>A0A3T0N1H8</accession>
<gene>
    <name evidence="10" type="ORF">EBB79_08045</name>
</gene>
<evidence type="ECO:0000256" key="1">
    <source>
        <dbReference type="ARBA" id="ARBA00001936"/>
    </source>
</evidence>
<sequence length="344" mass="38670">MKESGMKLRNHLLPLIAALWPATSIADELRIATWNIANLHHETGVPLRDRATAREDIDYERLSNTATGLNADIILLQEIGSPAALARVFPVSNYHLIISDRYQEGDENKPPNERDIFTAVAISKDRFASAPPVTTEHAFSLTHFDIDRDTKELTARPTRAAMVIDLKIGGQEVKLIGLHLKSSCHQYSLFPIEDQNFFNEKPFGSRFDCRTLTAQLAILENWVEAQKETGRDVILAGDFNRRMNEVTRNPTRYEDFWGALNDGNPNGISLTKGPEGKDTVCWPKHTSRFDENIDFIVVDDDLLAGGADIDFEKLSLGHDDDPLYADYEKQRLSDHCPVVVTISN</sequence>
<dbReference type="KEGG" id="sedi:EBB79_08045"/>
<comment type="cofactor">
    <cofactor evidence="2">
        <name>Mg(2+)</name>
        <dbReference type="ChEBI" id="CHEBI:18420"/>
    </cofactor>
</comment>
<keyword evidence="3" id="KW-0540">Nuclease</keyword>
<evidence type="ECO:0000259" key="9">
    <source>
        <dbReference type="Pfam" id="PF03372"/>
    </source>
</evidence>
<protein>
    <recommendedName>
        <fullName evidence="9">Endonuclease/exonuclease/phosphatase domain-containing protein</fullName>
    </recommendedName>
</protein>
<dbReference type="GO" id="GO:0004518">
    <property type="term" value="F:nuclease activity"/>
    <property type="evidence" value="ECO:0007669"/>
    <property type="project" value="UniProtKB-KW"/>
</dbReference>
<evidence type="ECO:0000256" key="4">
    <source>
        <dbReference type="ARBA" id="ARBA00022723"/>
    </source>
</evidence>
<dbReference type="GO" id="GO:0046872">
    <property type="term" value="F:metal ion binding"/>
    <property type="evidence" value="ECO:0007669"/>
    <property type="project" value="UniProtKB-KW"/>
</dbReference>
<keyword evidence="11" id="KW-1185">Reference proteome</keyword>
<keyword evidence="4" id="KW-0479">Metal-binding</keyword>
<evidence type="ECO:0000256" key="2">
    <source>
        <dbReference type="ARBA" id="ARBA00001946"/>
    </source>
</evidence>
<dbReference type="Proteomes" id="UP000283063">
    <property type="component" value="Chromosome"/>
</dbReference>
<organism evidence="10 11">
    <name type="scientific">Parasedimentitalea marina</name>
    <dbReference type="NCBI Taxonomy" id="2483033"/>
    <lineage>
        <taxon>Bacteria</taxon>
        <taxon>Pseudomonadati</taxon>
        <taxon>Pseudomonadota</taxon>
        <taxon>Alphaproteobacteria</taxon>
        <taxon>Rhodobacterales</taxon>
        <taxon>Paracoccaceae</taxon>
        <taxon>Parasedimentitalea</taxon>
    </lineage>
</organism>
<dbReference type="AlphaFoldDB" id="A0A3T0N1H8"/>
<dbReference type="PANTHER" id="PTHR15822:SF4">
    <property type="entry name" value="TYROSYL-DNA PHOSPHODIESTERASE 2"/>
    <property type="match status" value="1"/>
</dbReference>
<proteinExistence type="predicted"/>